<dbReference type="EMBL" id="PJEX01001248">
    <property type="protein sequence ID" value="TKW48284.1"/>
    <property type="molecule type" value="Genomic_DNA"/>
</dbReference>
<protein>
    <submittedName>
        <fullName evidence="1">Uncharacterized protein</fullName>
    </submittedName>
</protein>
<reference evidence="1 2" key="1">
    <citation type="journal article" date="2019" name="PLoS ONE">
        <title>Comparative genome analysis indicates high evolutionary potential of pathogenicity genes in Colletotrichum tanaceti.</title>
        <authorList>
            <person name="Lelwala R.V."/>
            <person name="Korhonen P.K."/>
            <person name="Young N.D."/>
            <person name="Scott J.B."/>
            <person name="Ades P.A."/>
            <person name="Gasser R.B."/>
            <person name="Taylor P.W.J."/>
        </authorList>
    </citation>
    <scope>NUCLEOTIDE SEQUENCE [LARGE SCALE GENOMIC DNA]</scope>
    <source>
        <strain evidence="1">BRIP57314</strain>
    </source>
</reference>
<keyword evidence="2" id="KW-1185">Reference proteome</keyword>
<sequence>MSLADEVYATPRVSNERSIMSVLIIMQTPRRRKNFPKHIAKHGSTNHIAAELDPSLLYYRCPAPGVWPMGRRKPQGNFMK</sequence>
<accession>A0A4U6WZV9</accession>
<comment type="caution">
    <text evidence="1">The sequence shown here is derived from an EMBL/GenBank/DDBJ whole genome shotgun (WGS) entry which is preliminary data.</text>
</comment>
<name>A0A4U6WZV9_9PEZI</name>
<dbReference type="Proteomes" id="UP000310108">
    <property type="component" value="Unassembled WGS sequence"/>
</dbReference>
<evidence type="ECO:0000313" key="2">
    <source>
        <dbReference type="Proteomes" id="UP000310108"/>
    </source>
</evidence>
<organism evidence="1 2">
    <name type="scientific">Colletotrichum tanaceti</name>
    <dbReference type="NCBI Taxonomy" id="1306861"/>
    <lineage>
        <taxon>Eukaryota</taxon>
        <taxon>Fungi</taxon>
        <taxon>Dikarya</taxon>
        <taxon>Ascomycota</taxon>
        <taxon>Pezizomycotina</taxon>
        <taxon>Sordariomycetes</taxon>
        <taxon>Hypocreomycetidae</taxon>
        <taxon>Glomerellales</taxon>
        <taxon>Glomerellaceae</taxon>
        <taxon>Colletotrichum</taxon>
        <taxon>Colletotrichum destructivum species complex</taxon>
    </lineage>
</organism>
<gene>
    <name evidence="1" type="ORF">CTA1_7172</name>
</gene>
<proteinExistence type="predicted"/>
<evidence type="ECO:0000313" key="1">
    <source>
        <dbReference type="EMBL" id="TKW48284.1"/>
    </source>
</evidence>
<dbReference type="AlphaFoldDB" id="A0A4U6WZV9"/>